<dbReference type="RefSeq" id="WP_369453940.1">
    <property type="nucleotide sequence ID" value="NZ_JBGCUO010000001.1"/>
</dbReference>
<evidence type="ECO:0000313" key="2">
    <source>
        <dbReference type="EMBL" id="MEY1660695.1"/>
    </source>
</evidence>
<feature type="transmembrane region" description="Helical" evidence="1">
    <location>
        <begin position="51"/>
        <end position="71"/>
    </location>
</feature>
<name>A0ABV4ACX4_9GAMM</name>
<keyword evidence="1" id="KW-0812">Transmembrane</keyword>
<feature type="transmembrane region" description="Helical" evidence="1">
    <location>
        <begin position="21"/>
        <end position="45"/>
    </location>
</feature>
<sequence>MAFSVPIPDRARPVLAMLWRILLATAGAYAVASLFAAACSLLPWLTRADQVLAATMLAFVLHCALVIAVFHAHTLVRATLVCVVPAVLLSALLYGVRP</sequence>
<comment type="caution">
    <text evidence="2">The sequence shown here is derived from an EMBL/GenBank/DDBJ whole genome shotgun (WGS) entry which is preliminary data.</text>
</comment>
<feature type="transmembrane region" description="Helical" evidence="1">
    <location>
        <begin position="78"/>
        <end position="96"/>
    </location>
</feature>
<reference evidence="2 3" key="1">
    <citation type="submission" date="2024-07" db="EMBL/GenBank/DDBJ databases">
        <authorList>
            <person name="Ren Q."/>
        </authorList>
    </citation>
    <scope>NUCLEOTIDE SEQUENCE [LARGE SCALE GENOMIC DNA]</scope>
    <source>
        <strain evidence="2 3">REN37</strain>
    </source>
</reference>
<proteinExistence type="predicted"/>
<keyword evidence="1" id="KW-1133">Transmembrane helix</keyword>
<gene>
    <name evidence="2" type="ORF">AB5I84_00865</name>
</gene>
<accession>A0ABV4ACX4</accession>
<organism evidence="2 3">
    <name type="scientific">Isoalcanivorax beigongshangi</name>
    <dbReference type="NCBI Taxonomy" id="3238810"/>
    <lineage>
        <taxon>Bacteria</taxon>
        <taxon>Pseudomonadati</taxon>
        <taxon>Pseudomonadota</taxon>
        <taxon>Gammaproteobacteria</taxon>
        <taxon>Oceanospirillales</taxon>
        <taxon>Alcanivoracaceae</taxon>
        <taxon>Isoalcanivorax</taxon>
    </lineage>
</organism>
<evidence type="ECO:0000256" key="1">
    <source>
        <dbReference type="SAM" id="Phobius"/>
    </source>
</evidence>
<keyword evidence="1" id="KW-0472">Membrane</keyword>
<protein>
    <recommendedName>
        <fullName evidence="4">DUF3649 domain-containing protein</fullName>
    </recommendedName>
</protein>
<dbReference type="EMBL" id="JBGCUO010000001">
    <property type="protein sequence ID" value="MEY1660695.1"/>
    <property type="molecule type" value="Genomic_DNA"/>
</dbReference>
<evidence type="ECO:0008006" key="4">
    <source>
        <dbReference type="Google" id="ProtNLM"/>
    </source>
</evidence>
<evidence type="ECO:0000313" key="3">
    <source>
        <dbReference type="Proteomes" id="UP001562065"/>
    </source>
</evidence>
<keyword evidence="3" id="KW-1185">Reference proteome</keyword>
<dbReference type="Proteomes" id="UP001562065">
    <property type="component" value="Unassembled WGS sequence"/>
</dbReference>